<comment type="pathway">
    <text evidence="17">Amino-acid biosynthesis; L-glutamate biosynthesis via GLT pathway; L-glutamate from 2-oxoglutarate and L-glutamine (NADP(+) route): step 1/1.</text>
</comment>
<dbReference type="Proteomes" id="UP000006431">
    <property type="component" value="Unassembled WGS sequence"/>
</dbReference>
<dbReference type="eggNOG" id="COG0067">
    <property type="taxonomic scope" value="Bacteria"/>
</dbReference>
<evidence type="ECO:0000256" key="16">
    <source>
        <dbReference type="ARBA" id="ARBA00023291"/>
    </source>
</evidence>
<keyword evidence="9" id="KW-0479">Metal-binding</keyword>
<comment type="similarity">
    <text evidence="4">Belongs to the glutamate synthase family.</text>
</comment>
<comment type="catalytic activity">
    <reaction evidence="18">
        <text>2 L-glutamate + NADP(+) = L-glutamine + 2-oxoglutarate + NADPH + H(+)</text>
        <dbReference type="Rhea" id="RHEA:15501"/>
        <dbReference type="ChEBI" id="CHEBI:15378"/>
        <dbReference type="ChEBI" id="CHEBI:16810"/>
        <dbReference type="ChEBI" id="CHEBI:29985"/>
        <dbReference type="ChEBI" id="CHEBI:57783"/>
        <dbReference type="ChEBI" id="CHEBI:58349"/>
        <dbReference type="ChEBI" id="CHEBI:58359"/>
        <dbReference type="EC" id="1.4.1.13"/>
    </reaction>
</comment>
<dbReference type="Gene3D" id="3.20.20.70">
    <property type="entry name" value="Aldolase class I"/>
    <property type="match status" value="2"/>
</dbReference>
<evidence type="ECO:0000256" key="14">
    <source>
        <dbReference type="ARBA" id="ARBA00023014"/>
    </source>
</evidence>
<evidence type="ECO:0000256" key="1">
    <source>
        <dbReference type="ARBA" id="ARBA00001917"/>
    </source>
</evidence>
<dbReference type="eggNOG" id="COG0069">
    <property type="taxonomic scope" value="Bacteria"/>
</dbReference>
<dbReference type="GO" id="GO:0051538">
    <property type="term" value="F:3 iron, 4 sulfur cluster binding"/>
    <property type="evidence" value="ECO:0007669"/>
    <property type="project" value="UniProtKB-KW"/>
</dbReference>
<gene>
    <name evidence="22" type="primary">gltB</name>
    <name evidence="22" type="ORF">SMGD1_0321</name>
</gene>
<keyword evidence="6" id="KW-0028">Amino-acid biosynthesis</keyword>
<evidence type="ECO:0000256" key="7">
    <source>
        <dbReference type="ARBA" id="ARBA00022630"/>
    </source>
</evidence>
<evidence type="ECO:0000256" key="2">
    <source>
        <dbReference type="ARBA" id="ARBA00001927"/>
    </source>
</evidence>
<dbReference type="InterPro" id="IPR036485">
    <property type="entry name" value="Glu_synth_asu_C_sf"/>
</dbReference>
<dbReference type="PROSITE" id="PS51278">
    <property type="entry name" value="GATASE_TYPE_2"/>
    <property type="match status" value="1"/>
</dbReference>
<evidence type="ECO:0000313" key="22">
    <source>
        <dbReference type="EMBL" id="EHP28848.1"/>
    </source>
</evidence>
<dbReference type="CDD" id="cd02808">
    <property type="entry name" value="GltS_FMN"/>
    <property type="match status" value="1"/>
</dbReference>
<dbReference type="FunFam" id="3.20.20.70:FF:000031">
    <property type="entry name" value="Glutamate synthase 1 [NADH]"/>
    <property type="match status" value="1"/>
</dbReference>
<dbReference type="OrthoDB" id="9758182at2"/>
<evidence type="ECO:0000256" key="19">
    <source>
        <dbReference type="ARBA" id="ARBA00072108"/>
    </source>
</evidence>
<evidence type="ECO:0000256" key="8">
    <source>
        <dbReference type="ARBA" id="ARBA00022643"/>
    </source>
</evidence>
<evidence type="ECO:0000256" key="18">
    <source>
        <dbReference type="ARBA" id="ARBA00048151"/>
    </source>
</evidence>
<keyword evidence="14" id="KW-0411">Iron-sulfur</keyword>
<accession>B6BNP5</accession>
<evidence type="ECO:0000256" key="12">
    <source>
        <dbReference type="ARBA" id="ARBA00023002"/>
    </source>
</evidence>
<dbReference type="SUPFAM" id="SSF56235">
    <property type="entry name" value="N-terminal nucleophile aminohydrolases (Ntn hydrolases)"/>
    <property type="match status" value="1"/>
</dbReference>
<comment type="cofactor">
    <cofactor evidence="2">
        <name>[3Fe-4S] cluster</name>
        <dbReference type="ChEBI" id="CHEBI:21137"/>
    </cofactor>
</comment>
<accession>H1FU82</accession>
<dbReference type="EC" id="1.4.1.13" evidence="5"/>
<evidence type="ECO:0000313" key="23">
    <source>
        <dbReference type="Proteomes" id="UP000006431"/>
    </source>
</evidence>
<dbReference type="InterPro" id="IPR029055">
    <property type="entry name" value="Ntn_hydrolases_N"/>
</dbReference>
<dbReference type="GO" id="GO:0004355">
    <property type="term" value="F:glutamate synthase (NADPH) activity"/>
    <property type="evidence" value="ECO:0007669"/>
    <property type="project" value="UniProtKB-EC"/>
</dbReference>
<keyword evidence="13" id="KW-0408">Iron</keyword>
<evidence type="ECO:0000256" key="20">
    <source>
        <dbReference type="ARBA" id="ARBA00079921"/>
    </source>
</evidence>
<keyword evidence="12 22" id="KW-0560">Oxidoreductase</keyword>
<dbReference type="CDD" id="cd00982">
    <property type="entry name" value="gltB_C"/>
    <property type="match status" value="1"/>
</dbReference>
<evidence type="ECO:0000256" key="9">
    <source>
        <dbReference type="ARBA" id="ARBA00022723"/>
    </source>
</evidence>
<evidence type="ECO:0000256" key="17">
    <source>
        <dbReference type="ARBA" id="ARBA00037898"/>
    </source>
</evidence>
<dbReference type="PANTHER" id="PTHR11938:SF133">
    <property type="entry name" value="GLUTAMATE SYNTHASE (NADH)"/>
    <property type="match status" value="1"/>
</dbReference>
<keyword evidence="15" id="KW-0314">Glutamate biosynthesis</keyword>
<dbReference type="SUPFAM" id="SSF51395">
    <property type="entry name" value="FMN-linked oxidoreductases"/>
    <property type="match status" value="1"/>
</dbReference>
<evidence type="ECO:0000256" key="6">
    <source>
        <dbReference type="ARBA" id="ARBA00022605"/>
    </source>
</evidence>
<dbReference type="FunFam" id="3.60.20.10:FF:000001">
    <property type="entry name" value="Glutamate synthase, large subunit"/>
    <property type="match status" value="1"/>
</dbReference>
<dbReference type="SUPFAM" id="SSF69336">
    <property type="entry name" value="Alpha subunit of glutamate synthase, C-terminal domain"/>
    <property type="match status" value="1"/>
</dbReference>
<proteinExistence type="inferred from homology"/>
<feature type="domain" description="Glutamine amidotransferase type-2" evidence="21">
    <location>
        <begin position="22"/>
        <end position="423"/>
    </location>
</feature>
<evidence type="ECO:0000256" key="4">
    <source>
        <dbReference type="ARBA" id="ARBA00009716"/>
    </source>
</evidence>
<dbReference type="STRING" id="929558.SMGD1_0321"/>
<dbReference type="InterPro" id="IPR017932">
    <property type="entry name" value="GATase_2_dom"/>
</dbReference>
<dbReference type="InterPro" id="IPR002932">
    <property type="entry name" value="Glu_synthdom"/>
</dbReference>
<comment type="cofactor">
    <cofactor evidence="3">
        <name>FAD</name>
        <dbReference type="ChEBI" id="CHEBI:57692"/>
    </cofactor>
</comment>
<keyword evidence="10" id="KW-0274">FAD</keyword>
<dbReference type="Pfam" id="PF01493">
    <property type="entry name" value="GXGXG"/>
    <property type="match status" value="1"/>
</dbReference>
<comment type="cofactor">
    <cofactor evidence="1">
        <name>FMN</name>
        <dbReference type="ChEBI" id="CHEBI:58210"/>
    </cofactor>
</comment>
<dbReference type="FunFam" id="3.20.20.70:FF:000053">
    <property type="entry name" value="Glutamate synthase large subunit"/>
    <property type="match status" value="1"/>
</dbReference>
<dbReference type="NCBIfam" id="NF008730">
    <property type="entry name" value="PRK11750.1"/>
    <property type="match status" value="1"/>
</dbReference>
<dbReference type="RefSeq" id="WP_008339932.1">
    <property type="nucleotide sequence ID" value="NZ_AFRZ01000001.1"/>
</dbReference>
<reference evidence="22 23" key="1">
    <citation type="journal article" date="2012" name="Proc. Natl. Acad. Sci. U.S.A.">
        <title>Genome and physiology of a model Epsilonproteobacterium responsible for sulfide detoxification in marine oxygen depletion zones.</title>
        <authorList>
            <person name="Grote J."/>
            <person name="Schott T."/>
            <person name="Bruckner C.G."/>
            <person name="Glockner F.O."/>
            <person name="Jost G."/>
            <person name="Teeling H."/>
            <person name="Labrenz M."/>
            <person name="Jurgens K."/>
        </authorList>
    </citation>
    <scope>NUCLEOTIDE SEQUENCE [LARGE SCALE GENOMIC DNA]</scope>
    <source>
        <strain evidence="22 23">GD1</strain>
    </source>
</reference>
<dbReference type="PANTHER" id="PTHR11938">
    <property type="entry name" value="FAD NADPH DEHYDROGENASE/OXIDOREDUCTASE"/>
    <property type="match status" value="1"/>
</dbReference>
<keyword evidence="16" id="KW-0003">3Fe-4S</keyword>
<dbReference type="HOGENOM" id="CLU_000422_8_2_7"/>
<dbReference type="GO" id="GO:0019676">
    <property type="term" value="P:ammonia assimilation cycle"/>
    <property type="evidence" value="ECO:0007669"/>
    <property type="project" value="TreeGrafter"/>
</dbReference>
<dbReference type="PATRIC" id="fig|929558.5.peg.320"/>
<evidence type="ECO:0000256" key="15">
    <source>
        <dbReference type="ARBA" id="ARBA00023164"/>
    </source>
</evidence>
<dbReference type="Gene3D" id="3.60.20.10">
    <property type="entry name" value="Glutamine Phosphoribosylpyrophosphate, subunit 1, domain 1"/>
    <property type="match status" value="1"/>
</dbReference>
<keyword evidence="23" id="KW-1185">Reference proteome</keyword>
<evidence type="ECO:0000256" key="5">
    <source>
        <dbReference type="ARBA" id="ARBA00012079"/>
    </source>
</evidence>
<comment type="caution">
    <text evidence="22">The sequence shown here is derived from an EMBL/GenBank/DDBJ whole genome shotgun (WGS) entry which is preliminary data.</text>
</comment>
<dbReference type="FunFam" id="2.160.20.60:FF:000001">
    <property type="entry name" value="Glutamate synthase, large subunit"/>
    <property type="match status" value="1"/>
</dbReference>
<dbReference type="Pfam" id="PF04898">
    <property type="entry name" value="Glu_syn_central"/>
    <property type="match status" value="1"/>
</dbReference>
<sequence>MKAEYLPKREGLYDPEFEHDACGVGFVAHLKGEASHNIVSKGIELLINLEHRGAVGAEKNSGDGAGILTQMPDKFLRRVLKEDDIDLPEFGHYGVGVVFLPKDPEAYAECKTIVENTIEELGQEFLGWRRVPTSNETLGYTVKNVEPYVHQVIVKRNPELEDAEAFERKLFVIRKYAQSKVTASPINGTGYFYMPSMSYKTISYKGQLITEQLPLYFPDLSEPDYESAIALVHSRFSTNTFPSWPLAQPFRYIAHNGEINTLRGNINWMRARQSMLKSKLFSEEELEMIYPYLINEAKGSDSSVLDNVVELLTLAGRPLAHVMMMMIPEAWKNEEMDAKRRDFYEYHATFMEPWDGPASVAFTDGKIVGATLDRNGLRPSRYFLTKDDILVMASEQGALEFPTEDIVLKGRLQPGKMFLADLEQGRIISDDEIKANISGVHNYGEWIEKQKINIDDLTLNNEVKQPNHDTVLQRQKCFGYTQEDLKVILTPMANTAYEATGSMGNDAALSVLSNASINLYNYFHQLFAQVTNPPIDPIREESVMSLIAYIGPQGNLFQEVDEDRKFIKLNSPILTNEQFEKLSGVNEFHFRAKKISILFDSTKSGSMKDALDSVMKQASDSVREGYEVIILSTRGISMTKAAIPTLLATSAVHHHLISEGIRTNCGLVVETGEARAIHHFATLIGYGANAINPYLAFETIEDMRSRKLINEGITQEQAVQNYITAIGKGIFKVMSKMGISTIRSYTGAQIFEAVGLSQNLVDKYFKGTATRLDGIDIDTIEEETLLCHSIAYPSEIIEANDLPVGGHYAYRQRGENHLFTPETIFLLQNSTKTNSYETYKQYAKLINEPQEAFVTLRSLLDFKRLSPINIDDVESVDSIITRFATGAMSYGSISEEAHTTLAIAMNSIGAKSNTGEGGEDASRFGTNKNSKIKQVASGRFGVTSNYLVNAEEIQIKLAQGAKPGEGGQLPGHKVDEIIGRTRHSTPGVGLISPPPHHDIYSIEDLKQLIHDLKNANTKARINTKLVSEVGVGTIAAGVAKAHSDVVLISGFDGGTGASPQTSIKHAGLPWELGLAETHQTLVKNGLRSRIVVQTDGQLRTGRDIAIATLLGAEEWGIATAALVVEGCIMMRKCHLNTCPVGIATQDKELRAKYTGKPEHIVNYVKFIATELREIMAELGFRTINEMVGRTDKLKAREGVTHWKAKHLQLDQLLHKVHLRSDDTAYQTTAQDHGLDSALDNHLIDLARPAIADGTPIKEEIKLRNINRTVGTMLSAEVTRKYGEAGLPDDTIHFKATGSGGQSFGAFLNSGITFEIEGDANDYFGKGLCGGKLILYPPHNATYEANENVILGNVSFYGATSGESYIYGLAGERFAVRNSGANVVVGAIGDHGCEYMTGGRVVILGEIGKNFAAGMSGGIAYIYDKNNTLSQRINKGSVDLDRVESDEDEAELKAMIKKYINYTGSKEANQILTDWKTSKDAFIKVMPVDYKRVLKEQAQKKEEV</sequence>
<dbReference type="InterPro" id="IPR006982">
    <property type="entry name" value="Glu_synth_centr_N"/>
</dbReference>
<dbReference type="Pfam" id="PF01645">
    <property type="entry name" value="Glu_synthase"/>
    <property type="match status" value="1"/>
</dbReference>
<name>B6BNP5_SULGG</name>
<evidence type="ECO:0000256" key="13">
    <source>
        <dbReference type="ARBA" id="ARBA00023004"/>
    </source>
</evidence>
<organism evidence="22 23">
    <name type="scientific">Sulfurimonas gotlandica (strain DSM 19862 / JCM 16533 / GD1)</name>
    <dbReference type="NCBI Taxonomy" id="929558"/>
    <lineage>
        <taxon>Bacteria</taxon>
        <taxon>Pseudomonadati</taxon>
        <taxon>Campylobacterota</taxon>
        <taxon>Epsilonproteobacteria</taxon>
        <taxon>Campylobacterales</taxon>
        <taxon>Sulfurimonadaceae</taxon>
        <taxon>Sulfurimonas</taxon>
    </lineage>
</organism>
<protein>
    <recommendedName>
        <fullName evidence="19">Glutamate synthase [NADPH] large chain</fullName>
        <ecNumber evidence="5">1.4.1.13</ecNumber>
    </recommendedName>
    <alternativeName>
        <fullName evidence="20">Glutamate synthase subunit alpha</fullName>
    </alternativeName>
</protein>
<dbReference type="InterPro" id="IPR002489">
    <property type="entry name" value="Glu_synth_asu_C"/>
</dbReference>
<evidence type="ECO:0000256" key="11">
    <source>
        <dbReference type="ARBA" id="ARBA00022962"/>
    </source>
</evidence>
<keyword evidence="7" id="KW-0285">Flavoprotein</keyword>
<evidence type="ECO:0000256" key="10">
    <source>
        <dbReference type="ARBA" id="ARBA00022827"/>
    </source>
</evidence>
<evidence type="ECO:0000256" key="3">
    <source>
        <dbReference type="ARBA" id="ARBA00001974"/>
    </source>
</evidence>
<dbReference type="Pfam" id="PF00310">
    <property type="entry name" value="GATase_2"/>
    <property type="match status" value="1"/>
</dbReference>
<dbReference type="CDD" id="cd00713">
    <property type="entry name" value="GltS"/>
    <property type="match status" value="1"/>
</dbReference>
<evidence type="ECO:0000259" key="21">
    <source>
        <dbReference type="PROSITE" id="PS51278"/>
    </source>
</evidence>
<dbReference type="EMBL" id="AFRZ01000001">
    <property type="protein sequence ID" value="EHP28848.1"/>
    <property type="molecule type" value="Genomic_DNA"/>
</dbReference>
<dbReference type="GO" id="GO:0006537">
    <property type="term" value="P:glutamate biosynthetic process"/>
    <property type="evidence" value="ECO:0007669"/>
    <property type="project" value="UniProtKB-KW"/>
</dbReference>
<dbReference type="InterPro" id="IPR013785">
    <property type="entry name" value="Aldolase_TIM"/>
</dbReference>
<dbReference type="GO" id="GO:0046872">
    <property type="term" value="F:metal ion binding"/>
    <property type="evidence" value="ECO:0007669"/>
    <property type="project" value="UniProtKB-KW"/>
</dbReference>
<keyword evidence="8" id="KW-0288">FMN</keyword>
<dbReference type="Gene3D" id="2.160.20.60">
    <property type="entry name" value="Glutamate synthase, alpha subunit, C-terminal domain"/>
    <property type="match status" value="1"/>
</dbReference>
<keyword evidence="11" id="KW-0315">Glutamine amidotransferase</keyword>
<dbReference type="InterPro" id="IPR050711">
    <property type="entry name" value="ET-N_metabolism_enzyme"/>
</dbReference>